<sequence length="231" mass="25929">MEAQTYMCMILVILCSCGIPLEVEAIRMRMPVLPEALNCRNESIGLNFNLTRLSGYWYEAARVPNVQVLQCLNVSVPAEIEKETLSLDLNFISTVNNGWQYTEESVGFPWNNSTQYGIFNLQYDTVTVTYKLMLTDYENIAFVCGFGSISPVPLFKLFTREREVSQEMIAMAEAYAERYGIGNQIAWEKQSPGECNGSGGLAAMETLVATIAVLCCLRWRSQIFASTLLFA</sequence>
<evidence type="ECO:0000256" key="1">
    <source>
        <dbReference type="ARBA" id="ARBA00006889"/>
    </source>
</evidence>
<dbReference type="OrthoDB" id="8032801at2759"/>
<dbReference type="InterPro" id="IPR012674">
    <property type="entry name" value="Calycin"/>
</dbReference>
<comment type="similarity">
    <text evidence="1">Belongs to the calycin superfamily. Lipocalin family.</text>
</comment>
<dbReference type="PANTHER" id="PTHR11430">
    <property type="entry name" value="LIPOCALIN"/>
    <property type="match status" value="1"/>
</dbReference>
<dbReference type="Proteomes" id="UP000002282">
    <property type="component" value="Chromosome 3R"/>
</dbReference>
<gene>
    <name evidence="3" type="primary">Dyak\GE26370</name>
    <name evidence="3" type="synonym">dyak_GLEANR_9917</name>
    <name evidence="3" type="synonym">GE26370</name>
    <name evidence="3" type="ORF">Dyak_GE26370</name>
</gene>
<evidence type="ECO:0000313" key="3">
    <source>
        <dbReference type="EMBL" id="EDW97434.2"/>
    </source>
</evidence>
<name>B4PRN4_DROYA</name>
<evidence type="ECO:0000256" key="2">
    <source>
        <dbReference type="SAM" id="SignalP"/>
    </source>
</evidence>
<reference evidence="3 4" key="2">
    <citation type="journal article" date="2007" name="PLoS Biol.">
        <title>Principles of genome evolution in the Drosophila melanogaster species group.</title>
        <authorList>
            <person name="Ranz J.M."/>
            <person name="Maurin D."/>
            <person name="Chan Y.S."/>
            <person name="von Grotthuss M."/>
            <person name="Hillier L.W."/>
            <person name="Roote J."/>
            <person name="Ashburner M."/>
            <person name="Bergman C.M."/>
        </authorList>
    </citation>
    <scope>NUCLEOTIDE SEQUENCE [LARGE SCALE GENOMIC DNA]</scope>
    <source>
        <strain evidence="4">Tai18E2 / Tucson 14021-0261.01</strain>
    </source>
</reference>
<dbReference type="GO" id="GO:0036094">
    <property type="term" value="F:small molecule binding"/>
    <property type="evidence" value="ECO:0007669"/>
    <property type="project" value="InterPro"/>
</dbReference>
<reference evidence="3 4" key="1">
    <citation type="journal article" date="2007" name="Nature">
        <title>Evolution of genes and genomes on the Drosophila phylogeny.</title>
        <authorList>
            <consortium name="Drosophila 12 Genomes Consortium"/>
            <person name="Clark A.G."/>
            <person name="Eisen M.B."/>
            <person name="Smith D.R."/>
            <person name="Bergman C.M."/>
            <person name="Oliver B."/>
            <person name="Markow T.A."/>
            <person name="Kaufman T.C."/>
            <person name="Kellis M."/>
            <person name="Gelbart W."/>
            <person name="Iyer V.N."/>
            <person name="Pollard D.A."/>
            <person name="Sackton T.B."/>
            <person name="Larracuente A.M."/>
            <person name="Singh N.D."/>
            <person name="Abad J.P."/>
            <person name="Abt D.N."/>
            <person name="Adryan B."/>
            <person name="Aguade M."/>
            <person name="Akashi H."/>
            <person name="Anderson W.W."/>
            <person name="Aquadro C.F."/>
            <person name="Ardell D.H."/>
            <person name="Arguello R."/>
            <person name="Artieri C.G."/>
            <person name="Barbash D.A."/>
            <person name="Barker D."/>
            <person name="Barsanti P."/>
            <person name="Batterham P."/>
            <person name="Batzoglou S."/>
            <person name="Begun D."/>
            <person name="Bhutkar A."/>
            <person name="Blanco E."/>
            <person name="Bosak S.A."/>
            <person name="Bradley R.K."/>
            <person name="Brand A.D."/>
            <person name="Brent M.R."/>
            <person name="Brooks A.N."/>
            <person name="Brown R.H."/>
            <person name="Butlin R.K."/>
            <person name="Caggese C."/>
            <person name="Calvi B.R."/>
            <person name="Bernardo de Carvalho A."/>
            <person name="Caspi A."/>
            <person name="Castrezana S."/>
            <person name="Celniker S.E."/>
            <person name="Chang J.L."/>
            <person name="Chapple C."/>
            <person name="Chatterji S."/>
            <person name="Chinwalla A."/>
            <person name="Civetta A."/>
            <person name="Clifton S.W."/>
            <person name="Comeron J.M."/>
            <person name="Costello J.C."/>
            <person name="Coyne J.A."/>
            <person name="Daub J."/>
            <person name="David R.G."/>
            <person name="Delcher A.L."/>
            <person name="Delehaunty K."/>
            <person name="Do C.B."/>
            <person name="Ebling H."/>
            <person name="Edwards K."/>
            <person name="Eickbush T."/>
            <person name="Evans J.D."/>
            <person name="Filipski A."/>
            <person name="Findeiss S."/>
            <person name="Freyhult E."/>
            <person name="Fulton L."/>
            <person name="Fulton R."/>
            <person name="Garcia A.C."/>
            <person name="Gardiner A."/>
            <person name="Garfield D.A."/>
            <person name="Garvin B.E."/>
            <person name="Gibson G."/>
            <person name="Gilbert D."/>
            <person name="Gnerre S."/>
            <person name="Godfrey J."/>
            <person name="Good R."/>
            <person name="Gotea V."/>
            <person name="Gravely B."/>
            <person name="Greenberg A.J."/>
            <person name="Griffiths-Jones S."/>
            <person name="Gross S."/>
            <person name="Guigo R."/>
            <person name="Gustafson E.A."/>
            <person name="Haerty W."/>
            <person name="Hahn M.W."/>
            <person name="Halligan D.L."/>
            <person name="Halpern A.L."/>
            <person name="Halter G.M."/>
            <person name="Han M.V."/>
            <person name="Heger A."/>
            <person name="Hillier L."/>
            <person name="Hinrichs A.S."/>
            <person name="Holmes I."/>
            <person name="Hoskins R.A."/>
            <person name="Hubisz M.J."/>
            <person name="Hultmark D."/>
            <person name="Huntley M.A."/>
            <person name="Jaffe D.B."/>
            <person name="Jagadeeshan S."/>
            <person name="Jeck W.R."/>
            <person name="Johnson J."/>
            <person name="Jones C.D."/>
            <person name="Jordan W.C."/>
            <person name="Karpen G.H."/>
            <person name="Kataoka E."/>
            <person name="Keightley P.D."/>
            <person name="Kheradpour P."/>
            <person name="Kirkness E.F."/>
            <person name="Koerich L.B."/>
            <person name="Kristiansen K."/>
            <person name="Kudrna D."/>
            <person name="Kulathinal R.J."/>
            <person name="Kumar S."/>
            <person name="Kwok R."/>
            <person name="Lander E."/>
            <person name="Langley C.H."/>
            <person name="Lapoint R."/>
            <person name="Lazzaro B.P."/>
            <person name="Lee S.J."/>
            <person name="Levesque L."/>
            <person name="Li R."/>
            <person name="Lin C.F."/>
            <person name="Lin M.F."/>
            <person name="Lindblad-Toh K."/>
            <person name="Llopart A."/>
            <person name="Long M."/>
            <person name="Low L."/>
            <person name="Lozovsky E."/>
            <person name="Lu J."/>
            <person name="Luo M."/>
            <person name="Machado C.A."/>
            <person name="Makalowski W."/>
            <person name="Marzo M."/>
            <person name="Matsuda M."/>
            <person name="Matzkin L."/>
            <person name="McAllister B."/>
            <person name="McBride C.S."/>
            <person name="McKernan B."/>
            <person name="McKernan K."/>
            <person name="Mendez-Lago M."/>
            <person name="Minx P."/>
            <person name="Mollenhauer M.U."/>
            <person name="Montooth K."/>
            <person name="Mount S.M."/>
            <person name="Mu X."/>
            <person name="Myers E."/>
            <person name="Negre B."/>
            <person name="Newfeld S."/>
            <person name="Nielsen R."/>
            <person name="Noor M.A."/>
            <person name="O'Grady P."/>
            <person name="Pachter L."/>
            <person name="Papaceit M."/>
            <person name="Parisi M.J."/>
            <person name="Parisi M."/>
            <person name="Parts L."/>
            <person name="Pedersen J.S."/>
            <person name="Pesole G."/>
            <person name="Phillippy A.M."/>
            <person name="Ponting C.P."/>
            <person name="Pop M."/>
            <person name="Porcelli D."/>
            <person name="Powell J.R."/>
            <person name="Prohaska S."/>
            <person name="Pruitt K."/>
            <person name="Puig M."/>
            <person name="Quesneville H."/>
            <person name="Ram K.R."/>
            <person name="Rand D."/>
            <person name="Rasmussen M.D."/>
            <person name="Reed L.K."/>
            <person name="Reenan R."/>
            <person name="Reily A."/>
            <person name="Remington K.A."/>
            <person name="Rieger T.T."/>
            <person name="Ritchie M.G."/>
            <person name="Robin C."/>
            <person name="Rogers Y.H."/>
            <person name="Rohde C."/>
            <person name="Rozas J."/>
            <person name="Rubenfield M.J."/>
            <person name="Ruiz A."/>
            <person name="Russo S."/>
            <person name="Salzberg S.L."/>
            <person name="Sanchez-Gracia A."/>
            <person name="Saranga D.J."/>
            <person name="Sato H."/>
            <person name="Schaeffer S.W."/>
            <person name="Schatz M.C."/>
            <person name="Schlenke T."/>
            <person name="Schwartz R."/>
            <person name="Segarra C."/>
            <person name="Singh R.S."/>
            <person name="Sirot L."/>
            <person name="Sirota M."/>
            <person name="Sisneros N.B."/>
            <person name="Smith C.D."/>
            <person name="Smith T.F."/>
            <person name="Spieth J."/>
            <person name="Stage D.E."/>
            <person name="Stark A."/>
            <person name="Stephan W."/>
            <person name="Strausberg R.L."/>
            <person name="Strempel S."/>
            <person name="Sturgill D."/>
            <person name="Sutton G."/>
            <person name="Sutton G.G."/>
            <person name="Tao W."/>
            <person name="Teichmann S."/>
            <person name="Tobari Y.N."/>
            <person name="Tomimura Y."/>
            <person name="Tsolas J.M."/>
            <person name="Valente V.L."/>
            <person name="Venter E."/>
            <person name="Venter J.C."/>
            <person name="Vicario S."/>
            <person name="Vieira F.G."/>
            <person name="Vilella A.J."/>
            <person name="Villasante A."/>
            <person name="Walenz B."/>
            <person name="Wang J."/>
            <person name="Wasserman M."/>
            <person name="Watts T."/>
            <person name="Wilson D."/>
            <person name="Wilson R.K."/>
            <person name="Wing R.A."/>
            <person name="Wolfner M.F."/>
            <person name="Wong A."/>
            <person name="Wong G.K."/>
            <person name="Wu C.I."/>
            <person name="Wu G."/>
            <person name="Yamamoto D."/>
            <person name="Yang H.P."/>
            <person name="Yang S.P."/>
            <person name="Yorke J.A."/>
            <person name="Yoshida K."/>
            <person name="Zdobnov E."/>
            <person name="Zhang P."/>
            <person name="Zhang Y."/>
            <person name="Zimin A.V."/>
            <person name="Baldwin J."/>
            <person name="Abdouelleil A."/>
            <person name="Abdulkadir J."/>
            <person name="Abebe A."/>
            <person name="Abera B."/>
            <person name="Abreu J."/>
            <person name="Acer S.C."/>
            <person name="Aftuck L."/>
            <person name="Alexander A."/>
            <person name="An P."/>
            <person name="Anderson E."/>
            <person name="Anderson S."/>
            <person name="Arachi H."/>
            <person name="Azer M."/>
            <person name="Bachantsang P."/>
            <person name="Barry A."/>
            <person name="Bayul T."/>
            <person name="Berlin A."/>
            <person name="Bessette D."/>
            <person name="Bloom T."/>
            <person name="Blye J."/>
            <person name="Boguslavskiy L."/>
            <person name="Bonnet C."/>
            <person name="Boukhgalter B."/>
            <person name="Bourzgui I."/>
            <person name="Brown A."/>
            <person name="Cahill P."/>
            <person name="Channer S."/>
            <person name="Cheshatsang Y."/>
            <person name="Chuda L."/>
            <person name="Citroen M."/>
            <person name="Collymore A."/>
            <person name="Cooke P."/>
            <person name="Costello M."/>
            <person name="D'Aco K."/>
            <person name="Daza R."/>
            <person name="De Haan G."/>
            <person name="DeGray S."/>
            <person name="DeMaso C."/>
            <person name="Dhargay N."/>
            <person name="Dooley K."/>
            <person name="Dooley E."/>
            <person name="Doricent M."/>
            <person name="Dorje P."/>
            <person name="Dorjee K."/>
            <person name="Dupes A."/>
            <person name="Elong R."/>
            <person name="Falk J."/>
            <person name="Farina A."/>
            <person name="Faro S."/>
            <person name="Ferguson D."/>
            <person name="Fisher S."/>
            <person name="Foley C.D."/>
            <person name="Franke A."/>
            <person name="Friedrich D."/>
            <person name="Gadbois L."/>
            <person name="Gearin G."/>
            <person name="Gearin C.R."/>
            <person name="Giannoukos G."/>
            <person name="Goode T."/>
            <person name="Graham J."/>
            <person name="Grandbois E."/>
            <person name="Grewal S."/>
            <person name="Gyaltsen K."/>
            <person name="Hafez N."/>
            <person name="Hagos B."/>
            <person name="Hall J."/>
            <person name="Henson C."/>
            <person name="Hollinger A."/>
            <person name="Honan T."/>
            <person name="Huard M.D."/>
            <person name="Hughes L."/>
            <person name="Hurhula B."/>
            <person name="Husby M.E."/>
            <person name="Kamat A."/>
            <person name="Kanga B."/>
            <person name="Kashin S."/>
            <person name="Khazanovich D."/>
            <person name="Kisner P."/>
            <person name="Lance K."/>
            <person name="Lara M."/>
            <person name="Lee W."/>
            <person name="Lennon N."/>
            <person name="Letendre F."/>
            <person name="LeVine R."/>
            <person name="Lipovsky A."/>
            <person name="Liu X."/>
            <person name="Liu J."/>
            <person name="Liu S."/>
            <person name="Lokyitsang T."/>
            <person name="Lokyitsang Y."/>
            <person name="Lubonja R."/>
            <person name="Lui A."/>
            <person name="MacDonald P."/>
            <person name="Magnisalis V."/>
            <person name="Maru K."/>
            <person name="Matthews C."/>
            <person name="McCusker W."/>
            <person name="McDonough S."/>
            <person name="Mehta T."/>
            <person name="Meldrim J."/>
            <person name="Meneus L."/>
            <person name="Mihai O."/>
            <person name="Mihalev A."/>
            <person name="Mihova T."/>
            <person name="Mittelman R."/>
            <person name="Mlenga V."/>
            <person name="Montmayeur A."/>
            <person name="Mulrain L."/>
            <person name="Navidi A."/>
            <person name="Naylor J."/>
            <person name="Negash T."/>
            <person name="Nguyen T."/>
            <person name="Nguyen N."/>
            <person name="Nicol R."/>
            <person name="Norbu C."/>
            <person name="Norbu N."/>
            <person name="Novod N."/>
            <person name="O'Neill B."/>
            <person name="Osman S."/>
            <person name="Markiewicz E."/>
            <person name="Oyono O.L."/>
            <person name="Patti C."/>
            <person name="Phunkhang P."/>
            <person name="Pierre F."/>
            <person name="Priest M."/>
            <person name="Raghuraman S."/>
            <person name="Rege F."/>
            <person name="Reyes R."/>
            <person name="Rise C."/>
            <person name="Rogov P."/>
            <person name="Ross K."/>
            <person name="Ryan E."/>
            <person name="Settipalli S."/>
            <person name="Shea T."/>
            <person name="Sherpa N."/>
            <person name="Shi L."/>
            <person name="Shih D."/>
            <person name="Sparrow T."/>
            <person name="Spaulding J."/>
            <person name="Stalker J."/>
            <person name="Stange-Thomann N."/>
            <person name="Stavropoulos S."/>
            <person name="Stone C."/>
            <person name="Strader C."/>
            <person name="Tesfaye S."/>
            <person name="Thomson T."/>
            <person name="Thoulutsang Y."/>
            <person name="Thoulutsang D."/>
            <person name="Topham K."/>
            <person name="Topping I."/>
            <person name="Tsamla T."/>
            <person name="Vassiliev H."/>
            <person name="Vo A."/>
            <person name="Wangchuk T."/>
            <person name="Wangdi T."/>
            <person name="Weiand M."/>
            <person name="Wilkinson J."/>
            <person name="Wilson A."/>
            <person name="Yadav S."/>
            <person name="Young G."/>
            <person name="Yu Q."/>
            <person name="Zembek L."/>
            <person name="Zhong D."/>
            <person name="Zimmer A."/>
            <person name="Zwirko Z."/>
            <person name="Jaffe D.B."/>
            <person name="Alvarez P."/>
            <person name="Brockman W."/>
            <person name="Butler J."/>
            <person name="Chin C."/>
            <person name="Gnerre S."/>
            <person name="Grabherr M."/>
            <person name="Kleber M."/>
            <person name="Mauceli E."/>
            <person name="MacCallum I."/>
        </authorList>
    </citation>
    <scope>NUCLEOTIDE SEQUENCE [LARGE SCALE GENOMIC DNA]</scope>
    <source>
        <strain evidence="4">Tai18E2 / Tucson 14021-0261.01</strain>
    </source>
</reference>
<evidence type="ECO:0000313" key="4">
    <source>
        <dbReference type="Proteomes" id="UP000002282"/>
    </source>
</evidence>
<organism evidence="3 4">
    <name type="scientific">Drosophila yakuba</name>
    <name type="common">Fruit fly</name>
    <dbReference type="NCBI Taxonomy" id="7245"/>
    <lineage>
        <taxon>Eukaryota</taxon>
        <taxon>Metazoa</taxon>
        <taxon>Ecdysozoa</taxon>
        <taxon>Arthropoda</taxon>
        <taxon>Hexapoda</taxon>
        <taxon>Insecta</taxon>
        <taxon>Pterygota</taxon>
        <taxon>Neoptera</taxon>
        <taxon>Endopterygota</taxon>
        <taxon>Diptera</taxon>
        <taxon>Brachycera</taxon>
        <taxon>Muscomorpha</taxon>
        <taxon>Ephydroidea</taxon>
        <taxon>Drosophilidae</taxon>
        <taxon>Drosophila</taxon>
        <taxon>Sophophora</taxon>
    </lineage>
</organism>
<dbReference type="PROSITE" id="PS00213">
    <property type="entry name" value="LIPOCALIN"/>
    <property type="match status" value="1"/>
</dbReference>
<dbReference type="InterPro" id="IPR002345">
    <property type="entry name" value="Lipocalin"/>
</dbReference>
<accession>B4PRN4</accession>
<feature type="chain" id="PRO_5006459177" evidence="2">
    <location>
        <begin position="26"/>
        <end position="231"/>
    </location>
</feature>
<dbReference type="EMBL" id="CM000160">
    <property type="protein sequence ID" value="EDW97434.2"/>
    <property type="molecule type" value="Genomic_DNA"/>
</dbReference>
<keyword evidence="2" id="KW-0732">Signal</keyword>
<feature type="signal peptide" evidence="2">
    <location>
        <begin position="1"/>
        <end position="25"/>
    </location>
</feature>
<dbReference type="SMR" id="B4PRN4"/>
<dbReference type="AlphaFoldDB" id="B4PRN4"/>
<dbReference type="eggNOG" id="ENOG502T7B3">
    <property type="taxonomic scope" value="Eukaryota"/>
</dbReference>
<proteinExistence type="inferred from homology"/>
<dbReference type="SUPFAM" id="SSF50814">
    <property type="entry name" value="Lipocalins"/>
    <property type="match status" value="1"/>
</dbReference>
<keyword evidence="4" id="KW-1185">Reference proteome</keyword>
<dbReference type="Gene3D" id="2.40.128.20">
    <property type="match status" value="1"/>
</dbReference>
<dbReference type="KEGG" id="dya:Dyak_GE26370"/>
<protein>
    <submittedName>
        <fullName evidence="3">Uncharacterized protein</fullName>
    </submittedName>
</protein>
<dbReference type="PANTHER" id="PTHR11430:SF32">
    <property type="entry name" value="CHLOROPLASTIC LIPOCALIN"/>
    <property type="match status" value="1"/>
</dbReference>
<dbReference type="HOGENOM" id="CLU_718188_0_0_1"/>
<dbReference type="InterPro" id="IPR022272">
    <property type="entry name" value="Lipocalin_CS"/>
</dbReference>